<comment type="catalytic activity">
    <reaction evidence="1">
        <text>ATP + protein L-histidine = ADP + protein N-phospho-L-histidine.</text>
        <dbReference type="EC" id="2.7.13.3"/>
    </reaction>
</comment>
<dbReference type="InterPro" id="IPR003594">
    <property type="entry name" value="HATPase_dom"/>
</dbReference>
<evidence type="ECO:0000256" key="1">
    <source>
        <dbReference type="ARBA" id="ARBA00000085"/>
    </source>
</evidence>
<evidence type="ECO:0000256" key="6">
    <source>
        <dbReference type="ARBA" id="ARBA00022840"/>
    </source>
</evidence>
<dbReference type="SMART" id="SM00387">
    <property type="entry name" value="HATPase_c"/>
    <property type="match status" value="1"/>
</dbReference>
<dbReference type="Pfam" id="PF02518">
    <property type="entry name" value="HATPase_c"/>
    <property type="match status" value="1"/>
</dbReference>
<sequence>MKPIRDRRTGRGRRRSDDEAEDLRALVHDIGHQVATMSYLVDAALSDEQPPDTVRRNLELLQREIDIVAKLISRAITPATGTESVEVRSMLETLVAEANVAGQVRVVLAGGPTATAEIDGWALWRILANILNNAVRAAGPGGVVTVTIIQVAPTVIEIEDDGPGFGAARPGWASLGLNTVRKLSQAVGAEVTFHGRDPVGTLVRVVLPTRTSSTPAQERQRRTT</sequence>
<dbReference type="InterPro" id="IPR050980">
    <property type="entry name" value="2C_sensor_his_kinase"/>
</dbReference>
<dbReference type="GO" id="GO:0016301">
    <property type="term" value="F:kinase activity"/>
    <property type="evidence" value="ECO:0007669"/>
    <property type="project" value="UniProtKB-KW"/>
</dbReference>
<dbReference type="InterPro" id="IPR036890">
    <property type="entry name" value="HATPase_C_sf"/>
</dbReference>
<keyword evidence="6" id="KW-0067">ATP-binding</keyword>
<evidence type="ECO:0000313" key="8">
    <source>
        <dbReference type="EMBL" id="MDQ0381536.1"/>
    </source>
</evidence>
<evidence type="ECO:0000256" key="4">
    <source>
        <dbReference type="ARBA" id="ARBA00022741"/>
    </source>
</evidence>
<evidence type="ECO:0000256" key="5">
    <source>
        <dbReference type="ARBA" id="ARBA00022777"/>
    </source>
</evidence>
<organism evidence="8 9">
    <name type="scientific">Amycolatopsis thermophila</name>
    <dbReference type="NCBI Taxonomy" id="206084"/>
    <lineage>
        <taxon>Bacteria</taxon>
        <taxon>Bacillati</taxon>
        <taxon>Actinomycetota</taxon>
        <taxon>Actinomycetes</taxon>
        <taxon>Pseudonocardiales</taxon>
        <taxon>Pseudonocardiaceae</taxon>
        <taxon>Amycolatopsis</taxon>
    </lineage>
</organism>
<dbReference type="InterPro" id="IPR005467">
    <property type="entry name" value="His_kinase_dom"/>
</dbReference>
<keyword evidence="4" id="KW-0547">Nucleotide-binding</keyword>
<dbReference type="Proteomes" id="UP001229651">
    <property type="component" value="Unassembled WGS sequence"/>
</dbReference>
<dbReference type="EMBL" id="JAUSUT010000001">
    <property type="protein sequence ID" value="MDQ0381536.1"/>
    <property type="molecule type" value="Genomic_DNA"/>
</dbReference>
<reference evidence="8 9" key="1">
    <citation type="submission" date="2023-07" db="EMBL/GenBank/DDBJ databases">
        <title>Sequencing the genomes of 1000 actinobacteria strains.</title>
        <authorList>
            <person name="Klenk H.-P."/>
        </authorList>
    </citation>
    <scope>NUCLEOTIDE SEQUENCE [LARGE SCALE GENOMIC DNA]</scope>
    <source>
        <strain evidence="8 9">DSM 45805</strain>
    </source>
</reference>
<keyword evidence="9" id="KW-1185">Reference proteome</keyword>
<evidence type="ECO:0000313" key="9">
    <source>
        <dbReference type="Proteomes" id="UP001229651"/>
    </source>
</evidence>
<dbReference type="PANTHER" id="PTHR44936:SF10">
    <property type="entry name" value="SENSOR PROTEIN RSTB"/>
    <property type="match status" value="1"/>
</dbReference>
<keyword evidence="3" id="KW-0808">Transferase</keyword>
<dbReference type="SUPFAM" id="SSF55874">
    <property type="entry name" value="ATPase domain of HSP90 chaperone/DNA topoisomerase II/histidine kinase"/>
    <property type="match status" value="1"/>
</dbReference>
<dbReference type="PROSITE" id="PS50109">
    <property type="entry name" value="HIS_KIN"/>
    <property type="match status" value="1"/>
</dbReference>
<gene>
    <name evidence="8" type="ORF">FB470_005530</name>
</gene>
<dbReference type="EC" id="2.7.13.3" evidence="2"/>
<dbReference type="RefSeq" id="WP_306996256.1">
    <property type="nucleotide sequence ID" value="NZ_JAUSUT010000001.1"/>
</dbReference>
<comment type="caution">
    <text evidence="8">The sequence shown here is derived from an EMBL/GenBank/DDBJ whole genome shotgun (WGS) entry which is preliminary data.</text>
</comment>
<evidence type="ECO:0000256" key="2">
    <source>
        <dbReference type="ARBA" id="ARBA00012438"/>
    </source>
</evidence>
<name>A0ABU0F1Y6_9PSEU</name>
<keyword evidence="5 8" id="KW-0418">Kinase</keyword>
<dbReference type="Gene3D" id="3.30.565.10">
    <property type="entry name" value="Histidine kinase-like ATPase, C-terminal domain"/>
    <property type="match status" value="1"/>
</dbReference>
<feature type="domain" description="Histidine kinase" evidence="7">
    <location>
        <begin position="25"/>
        <end position="211"/>
    </location>
</feature>
<accession>A0ABU0F1Y6</accession>
<dbReference type="PANTHER" id="PTHR44936">
    <property type="entry name" value="SENSOR PROTEIN CREC"/>
    <property type="match status" value="1"/>
</dbReference>
<proteinExistence type="predicted"/>
<protein>
    <recommendedName>
        <fullName evidence="2">histidine kinase</fullName>
        <ecNumber evidence="2">2.7.13.3</ecNumber>
    </recommendedName>
</protein>
<evidence type="ECO:0000256" key="3">
    <source>
        <dbReference type="ARBA" id="ARBA00022679"/>
    </source>
</evidence>
<evidence type="ECO:0000259" key="7">
    <source>
        <dbReference type="PROSITE" id="PS50109"/>
    </source>
</evidence>